<reference evidence="2 3" key="1">
    <citation type="submission" date="2018-06" db="EMBL/GenBank/DDBJ databases">
        <authorList>
            <consortium name="Pathogen Informatics"/>
            <person name="Doyle S."/>
        </authorList>
    </citation>
    <scope>NUCLEOTIDE SEQUENCE [LARGE SCALE GENOMIC DNA]</scope>
    <source>
        <strain evidence="2 3">NCTC9177</strain>
    </source>
</reference>
<evidence type="ECO:0000313" key="2">
    <source>
        <dbReference type="EMBL" id="STS88645.1"/>
    </source>
</evidence>
<accession>A0A7H4ME95</accession>
<feature type="region of interest" description="Disordered" evidence="1">
    <location>
        <begin position="123"/>
        <end position="153"/>
    </location>
</feature>
<comment type="caution">
    <text evidence="2">The sequence shown here is derived from an EMBL/GenBank/DDBJ whole genome shotgun (WGS) entry which is preliminary data.</text>
</comment>
<feature type="compositionally biased region" description="Basic and acidic residues" evidence="1">
    <location>
        <begin position="134"/>
        <end position="146"/>
    </location>
</feature>
<feature type="compositionally biased region" description="Basic and acidic residues" evidence="1">
    <location>
        <begin position="47"/>
        <end position="74"/>
    </location>
</feature>
<name>A0A7H4ME95_KLEVA</name>
<dbReference type="Proteomes" id="UP000254545">
    <property type="component" value="Unassembled WGS sequence"/>
</dbReference>
<dbReference type="EMBL" id="UGKR01000003">
    <property type="protein sequence ID" value="STS88645.1"/>
    <property type="molecule type" value="Genomic_DNA"/>
</dbReference>
<evidence type="ECO:0000313" key="3">
    <source>
        <dbReference type="Proteomes" id="UP000254545"/>
    </source>
</evidence>
<dbReference type="AlphaFoldDB" id="A0A7H4ME95"/>
<feature type="region of interest" description="Disordered" evidence="1">
    <location>
        <begin position="47"/>
        <end position="75"/>
    </location>
</feature>
<evidence type="ECO:0000256" key="1">
    <source>
        <dbReference type="SAM" id="MobiDB-lite"/>
    </source>
</evidence>
<proteinExistence type="predicted"/>
<feature type="region of interest" description="Disordered" evidence="1">
    <location>
        <begin position="1"/>
        <end position="21"/>
    </location>
</feature>
<gene>
    <name evidence="2" type="ORF">NCTC9177_02501</name>
</gene>
<protein>
    <submittedName>
        <fullName evidence="2">Uncharacterized protein</fullName>
    </submittedName>
</protein>
<organism evidence="2 3">
    <name type="scientific">Klebsiella variicola</name>
    <dbReference type="NCBI Taxonomy" id="244366"/>
    <lineage>
        <taxon>Bacteria</taxon>
        <taxon>Pseudomonadati</taxon>
        <taxon>Pseudomonadota</taxon>
        <taxon>Gammaproteobacteria</taxon>
        <taxon>Enterobacterales</taxon>
        <taxon>Enterobacteriaceae</taxon>
        <taxon>Klebsiella/Raoultella group</taxon>
        <taxon>Klebsiella</taxon>
        <taxon>Klebsiella pneumoniae complex</taxon>
    </lineage>
</organism>
<sequence>MADEEVVHHANDHRDERDAEKDADLMIKLVDADLMRGGQRALDQVVERRIPGVDRHPDFHQKPGDEDDERRAENRPVLPAMRAVDKPEECKHADAKQIVSVEHQIVERPEARRADRHILRCSGDPQQPVAAARLPKDHGQQRPDKGRNKKRPRFGEKRFKHHCLLLTSYRSAIAVYDAYVGRRVDALSRGRRMIRPDINSLVLLPGVQNCFCGFHL</sequence>